<dbReference type="EMBL" id="BMPO01000005">
    <property type="protein sequence ID" value="GGJ99535.1"/>
    <property type="molecule type" value="Genomic_DNA"/>
</dbReference>
<evidence type="ECO:0008006" key="3">
    <source>
        <dbReference type="Google" id="ProtNLM"/>
    </source>
</evidence>
<comment type="caution">
    <text evidence="1">The sequence shown here is derived from an EMBL/GenBank/DDBJ whole genome shotgun (WGS) entry which is preliminary data.</text>
</comment>
<dbReference type="InterPro" id="IPR010323">
    <property type="entry name" value="DUF924"/>
</dbReference>
<keyword evidence="2" id="KW-1185">Reference proteome</keyword>
<proteinExistence type="predicted"/>
<evidence type="ECO:0000313" key="2">
    <source>
        <dbReference type="Proteomes" id="UP000635983"/>
    </source>
</evidence>
<sequence length="204" mass="22845">MSAWTPLLDWWFGPRSEEGGLDARAASERKHRLWFGYQASQDAEARALFADMTEQALAGGLVHWNESSGGWLARTLLLDQLPRMIHRGTPRAFSGDPMALAAAEAGIAKGLHLALAPIERVFVYLPFEHAEDLASQDRAVTLFSQLRDTCSDADIPVFDGFLDYARRHRTVIERFGRFPHRNAILGRASTPEEHAFLQEPGSRF</sequence>
<evidence type="ECO:0000313" key="1">
    <source>
        <dbReference type="EMBL" id="GGJ99535.1"/>
    </source>
</evidence>
<dbReference type="AlphaFoldDB" id="A0A917PXR0"/>
<dbReference type="Pfam" id="PF06041">
    <property type="entry name" value="DUF924"/>
    <property type="match status" value="1"/>
</dbReference>
<dbReference type="RefSeq" id="WP_188983724.1">
    <property type="nucleotide sequence ID" value="NZ_BMPO01000005.1"/>
</dbReference>
<protein>
    <recommendedName>
        <fullName evidence="3">DUF924 domain-containing protein</fullName>
    </recommendedName>
</protein>
<dbReference type="Proteomes" id="UP000635983">
    <property type="component" value="Unassembled WGS sequence"/>
</dbReference>
<dbReference type="Gene3D" id="1.25.40.10">
    <property type="entry name" value="Tetratricopeptide repeat domain"/>
    <property type="match status" value="1"/>
</dbReference>
<organism evidence="1 2">
    <name type="scientific">Pseudomonas matsuisoli</name>
    <dbReference type="NCBI Taxonomy" id="1515666"/>
    <lineage>
        <taxon>Bacteria</taxon>
        <taxon>Pseudomonadati</taxon>
        <taxon>Pseudomonadota</taxon>
        <taxon>Gammaproteobacteria</taxon>
        <taxon>Pseudomonadales</taxon>
        <taxon>Pseudomonadaceae</taxon>
        <taxon>Pseudomonas</taxon>
    </lineage>
</organism>
<gene>
    <name evidence="1" type="ORF">GCM10009304_26690</name>
</gene>
<dbReference type="InterPro" id="IPR011990">
    <property type="entry name" value="TPR-like_helical_dom_sf"/>
</dbReference>
<dbReference type="SUPFAM" id="SSF48452">
    <property type="entry name" value="TPR-like"/>
    <property type="match status" value="1"/>
</dbReference>
<name>A0A917PXR0_9PSED</name>
<accession>A0A917PXR0</accession>
<reference evidence="1" key="2">
    <citation type="submission" date="2020-09" db="EMBL/GenBank/DDBJ databases">
        <authorList>
            <person name="Sun Q."/>
            <person name="Ohkuma M."/>
        </authorList>
    </citation>
    <scope>NUCLEOTIDE SEQUENCE</scope>
    <source>
        <strain evidence="1">JCM 30078</strain>
    </source>
</reference>
<reference evidence="1" key="1">
    <citation type="journal article" date="2014" name="Int. J. Syst. Evol. Microbiol.">
        <title>Complete genome sequence of Corynebacterium casei LMG S-19264T (=DSM 44701T), isolated from a smear-ripened cheese.</title>
        <authorList>
            <consortium name="US DOE Joint Genome Institute (JGI-PGF)"/>
            <person name="Walter F."/>
            <person name="Albersmeier A."/>
            <person name="Kalinowski J."/>
            <person name="Ruckert C."/>
        </authorList>
    </citation>
    <scope>NUCLEOTIDE SEQUENCE</scope>
    <source>
        <strain evidence="1">JCM 30078</strain>
    </source>
</reference>
<dbReference type="Gene3D" id="1.20.58.320">
    <property type="entry name" value="TPR-like"/>
    <property type="match status" value="1"/>
</dbReference>